<keyword evidence="5 8" id="KW-0689">Ribosomal protein</keyword>
<dbReference type="InterPro" id="IPR043140">
    <property type="entry name" value="Ribosomal_uS14_sf"/>
</dbReference>
<evidence type="ECO:0000256" key="1">
    <source>
        <dbReference type="ARBA" id="ARBA00022723"/>
    </source>
</evidence>
<evidence type="ECO:0000256" key="3">
    <source>
        <dbReference type="ARBA" id="ARBA00022833"/>
    </source>
</evidence>
<dbReference type="AlphaFoldDB" id="A0A1J5HUA7"/>
<sequence>MAKTSNVVRSQKKQKYQVRKHSRCPLCGRARAYMRRFDLCRICFREKALTGQIPGVRKISW</sequence>
<proteinExistence type="inferred from homology"/>
<name>A0A1J5HUA7_9BACT</name>
<evidence type="ECO:0000256" key="7">
    <source>
        <dbReference type="ARBA" id="ARBA00035167"/>
    </source>
</evidence>
<comment type="subunit">
    <text evidence="8">Part of the 30S ribosomal subunit. Contacts proteins S3 and S10.</text>
</comment>
<dbReference type="Proteomes" id="UP000183758">
    <property type="component" value="Unassembled WGS sequence"/>
</dbReference>
<dbReference type="GO" id="GO:0015935">
    <property type="term" value="C:small ribosomal subunit"/>
    <property type="evidence" value="ECO:0007669"/>
    <property type="project" value="TreeGrafter"/>
</dbReference>
<evidence type="ECO:0000256" key="4">
    <source>
        <dbReference type="ARBA" id="ARBA00022884"/>
    </source>
</evidence>
<comment type="function">
    <text evidence="8">Binds 16S rRNA, required for the assembly of 30S particles and may also be responsible for determining the conformation of the 16S rRNA at the A site.</text>
</comment>
<dbReference type="SUPFAM" id="SSF57716">
    <property type="entry name" value="Glucocorticoid receptor-like (DNA-binding domain)"/>
    <property type="match status" value="1"/>
</dbReference>
<keyword evidence="6 8" id="KW-0687">Ribonucleoprotein</keyword>
<dbReference type="GO" id="GO:0003735">
    <property type="term" value="F:structural constituent of ribosome"/>
    <property type="evidence" value="ECO:0007669"/>
    <property type="project" value="InterPro"/>
</dbReference>
<evidence type="ECO:0000256" key="8">
    <source>
        <dbReference type="HAMAP-Rule" id="MF_01364"/>
    </source>
</evidence>
<evidence type="ECO:0000313" key="10">
    <source>
        <dbReference type="Proteomes" id="UP000183758"/>
    </source>
</evidence>
<dbReference type="InterPro" id="IPR023053">
    <property type="entry name" value="Ribosomal_uS14_bact"/>
</dbReference>
<dbReference type="GO" id="GO:0008270">
    <property type="term" value="F:zinc ion binding"/>
    <property type="evidence" value="ECO:0007669"/>
    <property type="project" value="UniProtKB-UniRule"/>
</dbReference>
<dbReference type="PANTHER" id="PTHR19836">
    <property type="entry name" value="30S RIBOSOMAL PROTEIN S14"/>
    <property type="match status" value="1"/>
</dbReference>
<dbReference type="GO" id="GO:0006412">
    <property type="term" value="P:translation"/>
    <property type="evidence" value="ECO:0007669"/>
    <property type="project" value="UniProtKB-UniRule"/>
</dbReference>
<evidence type="ECO:0000313" key="9">
    <source>
        <dbReference type="EMBL" id="OIP82544.1"/>
    </source>
</evidence>
<feature type="binding site" evidence="8">
    <location>
        <position position="43"/>
    </location>
    <ligand>
        <name>Zn(2+)</name>
        <dbReference type="ChEBI" id="CHEBI:29105"/>
    </ligand>
</feature>
<evidence type="ECO:0000256" key="2">
    <source>
        <dbReference type="ARBA" id="ARBA00022730"/>
    </source>
</evidence>
<dbReference type="PROSITE" id="PS00527">
    <property type="entry name" value="RIBOSOMAL_S14"/>
    <property type="match status" value="1"/>
</dbReference>
<dbReference type="Pfam" id="PF00253">
    <property type="entry name" value="Ribosomal_S14"/>
    <property type="match status" value="1"/>
</dbReference>
<dbReference type="InterPro" id="IPR001209">
    <property type="entry name" value="Ribosomal_uS14"/>
</dbReference>
<feature type="binding site" evidence="8">
    <location>
        <position position="27"/>
    </location>
    <ligand>
        <name>Zn(2+)</name>
        <dbReference type="ChEBI" id="CHEBI:29105"/>
    </ligand>
</feature>
<feature type="binding site" evidence="8">
    <location>
        <position position="40"/>
    </location>
    <ligand>
        <name>Zn(2+)</name>
        <dbReference type="ChEBI" id="CHEBI:29105"/>
    </ligand>
</feature>
<protein>
    <recommendedName>
        <fullName evidence="7 8">Small ribosomal subunit protein uS14</fullName>
    </recommendedName>
</protein>
<evidence type="ECO:0000256" key="6">
    <source>
        <dbReference type="ARBA" id="ARBA00023274"/>
    </source>
</evidence>
<keyword evidence="2 8" id="KW-0699">rRNA-binding</keyword>
<keyword evidence="3 8" id="KW-0862">Zinc</keyword>
<comment type="similarity">
    <text evidence="8">Belongs to the universal ribosomal protein uS14 family. Zinc-binding uS14 subfamily.</text>
</comment>
<dbReference type="PANTHER" id="PTHR19836:SF19">
    <property type="entry name" value="SMALL RIBOSOMAL SUBUNIT PROTEIN US14M"/>
    <property type="match status" value="1"/>
</dbReference>
<organism evidence="9 10">
    <name type="scientific">Candidatus Roizmanbacteria bacterium CG2_30_33_16</name>
    <dbReference type="NCBI Taxonomy" id="1805340"/>
    <lineage>
        <taxon>Bacteria</taxon>
        <taxon>Candidatus Roizmaniibacteriota</taxon>
    </lineage>
</organism>
<dbReference type="InterPro" id="IPR018271">
    <property type="entry name" value="Ribosomal_uS14_CS"/>
</dbReference>
<comment type="caution">
    <text evidence="9">The sequence shown here is derived from an EMBL/GenBank/DDBJ whole genome shotgun (WGS) entry which is preliminary data.</text>
</comment>
<keyword evidence="1 8" id="KW-0479">Metal-binding</keyword>
<gene>
    <name evidence="8" type="primary">rpsZ</name>
    <name evidence="8" type="synonym">rpsN</name>
    <name evidence="9" type="ORF">AUK04_04600</name>
</gene>
<evidence type="ECO:0000256" key="5">
    <source>
        <dbReference type="ARBA" id="ARBA00022980"/>
    </source>
</evidence>
<accession>A0A1J5HUA7</accession>
<reference evidence="9 10" key="1">
    <citation type="journal article" date="2016" name="Environ. Microbiol.">
        <title>Genomic resolution of a cold subsurface aquifer community provides metabolic insights for novel microbes adapted to high CO concentrations.</title>
        <authorList>
            <person name="Probst A.J."/>
            <person name="Castelle C.J."/>
            <person name="Singh A."/>
            <person name="Brown C.T."/>
            <person name="Anantharaman K."/>
            <person name="Sharon I."/>
            <person name="Hug L.A."/>
            <person name="Burstein D."/>
            <person name="Emerson J.B."/>
            <person name="Thomas B.C."/>
            <person name="Banfield J.F."/>
        </authorList>
    </citation>
    <scope>NUCLEOTIDE SEQUENCE [LARGE SCALE GENOMIC DNA]</scope>
    <source>
        <strain evidence="9">CG2_30_33_16</strain>
    </source>
</reference>
<keyword evidence="4 8" id="KW-0694">RNA-binding</keyword>
<dbReference type="GO" id="GO:0005737">
    <property type="term" value="C:cytoplasm"/>
    <property type="evidence" value="ECO:0007669"/>
    <property type="project" value="UniProtKB-ARBA"/>
</dbReference>
<dbReference type="HAMAP" id="MF_01364_B">
    <property type="entry name" value="Ribosomal_uS14_2_B"/>
    <property type="match status" value="1"/>
</dbReference>
<comment type="cofactor">
    <cofactor evidence="8">
        <name>Zn(2+)</name>
        <dbReference type="ChEBI" id="CHEBI:29105"/>
    </cofactor>
    <text evidence="8">Binds 1 zinc ion per subunit.</text>
</comment>
<dbReference type="EMBL" id="MNZM01000111">
    <property type="protein sequence ID" value="OIP82544.1"/>
    <property type="molecule type" value="Genomic_DNA"/>
</dbReference>
<dbReference type="GO" id="GO:0019843">
    <property type="term" value="F:rRNA binding"/>
    <property type="evidence" value="ECO:0007669"/>
    <property type="project" value="UniProtKB-UniRule"/>
</dbReference>
<feature type="binding site" evidence="8">
    <location>
        <position position="24"/>
    </location>
    <ligand>
        <name>Zn(2+)</name>
        <dbReference type="ChEBI" id="CHEBI:29105"/>
    </ligand>
</feature>
<dbReference type="Gene3D" id="4.10.830.10">
    <property type="entry name" value="30s Ribosomal Protein S14, Chain N"/>
    <property type="match status" value="1"/>
</dbReference>
<dbReference type="NCBIfam" id="NF005974">
    <property type="entry name" value="PRK08061.1"/>
    <property type="match status" value="1"/>
</dbReference>